<dbReference type="PANTHER" id="PTHR11675">
    <property type="entry name" value="N-ACETYLGALACTOSAMINYLTRANSFERASE"/>
    <property type="match status" value="1"/>
</dbReference>
<dbReference type="SUPFAM" id="SSF50370">
    <property type="entry name" value="Ricin B-like lectins"/>
    <property type="match status" value="1"/>
</dbReference>
<gene>
    <name evidence="14" type="primary">LOC115623019</name>
</gene>
<keyword evidence="9 11" id="KW-1015">Disulfide bond</keyword>
<keyword evidence="10" id="KW-0325">Glycoprotein</keyword>
<evidence type="ECO:0000256" key="5">
    <source>
        <dbReference type="ARBA" id="ARBA00022968"/>
    </source>
</evidence>
<dbReference type="SMART" id="SM00458">
    <property type="entry name" value="RICIN"/>
    <property type="match status" value="1"/>
</dbReference>
<evidence type="ECO:0000256" key="2">
    <source>
        <dbReference type="ARBA" id="ARBA00005680"/>
    </source>
</evidence>
<dbReference type="Proteomes" id="UP000504634">
    <property type="component" value="Unplaced"/>
</dbReference>
<dbReference type="GO" id="GO:0006493">
    <property type="term" value="P:protein O-linked glycosylation"/>
    <property type="evidence" value="ECO:0007669"/>
    <property type="project" value="TreeGrafter"/>
</dbReference>
<evidence type="ECO:0000259" key="12">
    <source>
        <dbReference type="SMART" id="SM00458"/>
    </source>
</evidence>
<dbReference type="OrthoDB" id="6159198at2759"/>
<dbReference type="UniPathway" id="UPA00378"/>
<comment type="pathway">
    <text evidence="11">Protein modification; protein glycosylation.</text>
</comment>
<sequence>MLPQHSNPHLKLSFVVFIILNVPMVIILNANWKSFIRTDIDWGSSVKPYGMAGDILTTFSQPVASDKNTSVHDTEPGQLSIGEKKDWHDYKAMERDAKRVGIGEHARPAKLNISTLGLQRKLYARNVFNALLSDYISVNRSLPDVRHKKCKKKLYLKKLPMVSIIVIFYNEHKSILLRSVHSLVNRSPPELVKEVILVDDFSELESLHDSLDNYVAQHFTNVRILRLKKPSGLISARLAGARNATAEVLIFMDSHVEAGYNWLPPLLEPIALNSRTVMCPTIDYIEGSTFTYGKYDEGRLGGFSNDFGYAKIKRPREHVKHVWEPFKNPVMMGGSLAISAKFFWELGGYDEGLLVYGAEQFELSFKIWMCGGELYEVPCSRVAHISRDSHLHLYKRKNSPSSVYNYLYKNNKRVVEVWMDDYKKFLYQRHKEYIGIDPGDLTKQRALRSKLKCKSFKWYLKNVAFDVVNRYPPFEPLDYAHGVIQNLGNPELCVDSRTKPVGVKECDGNLEHPRRSQFWALTWRRDLRLKAVRRACIDPNTFETRAPLWITLCHTQGGNQYWFYDHRAKLLKQGQHNQRCLELLPQSKELIINKCNNTNIYMHWHFGFINRTALDNYNINYKFTDF</sequence>
<keyword evidence="11" id="KW-0328">Glycosyltransferase</keyword>
<keyword evidence="11" id="KW-0464">Manganese</keyword>
<evidence type="ECO:0000313" key="13">
    <source>
        <dbReference type="Proteomes" id="UP000504634"/>
    </source>
</evidence>
<evidence type="ECO:0000256" key="9">
    <source>
        <dbReference type="ARBA" id="ARBA00023157"/>
    </source>
</evidence>
<keyword evidence="6 11" id="KW-1133">Transmembrane helix</keyword>
<feature type="domain" description="Ricin B lectin" evidence="12">
    <location>
        <begin position="480"/>
        <end position="607"/>
    </location>
</feature>
<evidence type="ECO:0000256" key="4">
    <source>
        <dbReference type="ARBA" id="ARBA00022734"/>
    </source>
</evidence>
<accession>A0A6J2TAI8</accession>
<dbReference type="InterPro" id="IPR035992">
    <property type="entry name" value="Ricin_B-like_lectins"/>
</dbReference>
<dbReference type="EC" id="2.4.1.-" evidence="11"/>
<dbReference type="InterPro" id="IPR000772">
    <property type="entry name" value="Ricin_B_lectin"/>
</dbReference>
<dbReference type="GeneID" id="115623019"/>
<dbReference type="PANTHER" id="PTHR11675:SF134">
    <property type="entry name" value="N-ACETYLGALACTOSAMINYLTRANSFERASE 4-RELATED"/>
    <property type="match status" value="1"/>
</dbReference>
<evidence type="ECO:0000256" key="10">
    <source>
        <dbReference type="ARBA" id="ARBA00023180"/>
    </source>
</evidence>
<comment type="subcellular location">
    <subcellularLocation>
        <location evidence="1 11">Golgi apparatus membrane</location>
        <topology evidence="1 11">Single-pass type II membrane protein</topology>
    </subcellularLocation>
</comment>
<name>A0A6J2TAI8_DROLE</name>
<dbReference type="SUPFAM" id="SSF53448">
    <property type="entry name" value="Nucleotide-diphospho-sugar transferases"/>
    <property type="match status" value="1"/>
</dbReference>
<protein>
    <recommendedName>
        <fullName evidence="11">Polypeptide N-acetylgalactosaminyltransferase</fullName>
        <ecNumber evidence="11">2.4.1.-</ecNumber>
    </recommendedName>
    <alternativeName>
        <fullName evidence="11">Protein-UDP acetylgalactosaminyltransferase</fullName>
    </alternativeName>
</protein>
<dbReference type="RefSeq" id="XP_030373049.1">
    <property type="nucleotide sequence ID" value="XM_030517189.1"/>
</dbReference>
<keyword evidence="8 11" id="KW-0472">Membrane</keyword>
<comment type="cofactor">
    <cofactor evidence="11">
        <name>Mn(2+)</name>
        <dbReference type="ChEBI" id="CHEBI:29035"/>
    </cofactor>
</comment>
<dbReference type="CDD" id="cd02510">
    <property type="entry name" value="pp-GalNAc-T"/>
    <property type="match status" value="1"/>
</dbReference>
<dbReference type="Pfam" id="PF00652">
    <property type="entry name" value="Ricin_B_lectin"/>
    <property type="match status" value="1"/>
</dbReference>
<dbReference type="GO" id="GO:0000139">
    <property type="term" value="C:Golgi membrane"/>
    <property type="evidence" value="ECO:0007669"/>
    <property type="project" value="UniProtKB-SubCell"/>
</dbReference>
<evidence type="ECO:0000256" key="1">
    <source>
        <dbReference type="ARBA" id="ARBA00004323"/>
    </source>
</evidence>
<keyword evidence="11" id="KW-0808">Transferase</keyword>
<proteinExistence type="inferred from homology"/>
<dbReference type="InterPro" id="IPR001173">
    <property type="entry name" value="Glyco_trans_2-like"/>
</dbReference>
<keyword evidence="4 11" id="KW-0430">Lectin</keyword>
<dbReference type="AlphaFoldDB" id="A0A6J2TAI8"/>
<evidence type="ECO:0000313" key="14">
    <source>
        <dbReference type="RefSeq" id="XP_030373049.1"/>
    </source>
</evidence>
<dbReference type="PROSITE" id="PS50231">
    <property type="entry name" value="RICIN_B_LECTIN"/>
    <property type="match status" value="1"/>
</dbReference>
<dbReference type="InterPro" id="IPR029044">
    <property type="entry name" value="Nucleotide-diphossugar_trans"/>
</dbReference>
<organism evidence="13 14">
    <name type="scientific">Drosophila lebanonensis</name>
    <name type="common">Fruit fly</name>
    <name type="synonym">Scaptodrosophila lebanonensis</name>
    <dbReference type="NCBI Taxonomy" id="7225"/>
    <lineage>
        <taxon>Eukaryota</taxon>
        <taxon>Metazoa</taxon>
        <taxon>Ecdysozoa</taxon>
        <taxon>Arthropoda</taxon>
        <taxon>Hexapoda</taxon>
        <taxon>Insecta</taxon>
        <taxon>Pterygota</taxon>
        <taxon>Neoptera</taxon>
        <taxon>Endopterygota</taxon>
        <taxon>Diptera</taxon>
        <taxon>Brachycera</taxon>
        <taxon>Muscomorpha</taxon>
        <taxon>Ephydroidea</taxon>
        <taxon>Drosophilidae</taxon>
        <taxon>Scaptodrosophila</taxon>
    </lineage>
</organism>
<dbReference type="GO" id="GO:0030246">
    <property type="term" value="F:carbohydrate binding"/>
    <property type="evidence" value="ECO:0007669"/>
    <property type="project" value="UniProtKB-KW"/>
</dbReference>
<evidence type="ECO:0000256" key="3">
    <source>
        <dbReference type="ARBA" id="ARBA00022692"/>
    </source>
</evidence>
<evidence type="ECO:0000256" key="11">
    <source>
        <dbReference type="RuleBase" id="RU361242"/>
    </source>
</evidence>
<evidence type="ECO:0000256" key="6">
    <source>
        <dbReference type="ARBA" id="ARBA00022989"/>
    </source>
</evidence>
<evidence type="ECO:0000256" key="7">
    <source>
        <dbReference type="ARBA" id="ARBA00023034"/>
    </source>
</evidence>
<keyword evidence="5" id="KW-0735">Signal-anchor</keyword>
<keyword evidence="7 11" id="KW-0333">Golgi apparatus</keyword>
<dbReference type="InterPro" id="IPR045885">
    <property type="entry name" value="GalNAc-T"/>
</dbReference>
<dbReference type="GO" id="GO:0004653">
    <property type="term" value="F:polypeptide N-acetylgalactosaminyltransferase activity"/>
    <property type="evidence" value="ECO:0007669"/>
    <property type="project" value="TreeGrafter"/>
</dbReference>
<dbReference type="Gene3D" id="2.80.10.50">
    <property type="match status" value="1"/>
</dbReference>
<dbReference type="Gene3D" id="3.90.550.10">
    <property type="entry name" value="Spore Coat Polysaccharide Biosynthesis Protein SpsA, Chain A"/>
    <property type="match status" value="1"/>
</dbReference>
<dbReference type="Pfam" id="PF00535">
    <property type="entry name" value="Glycos_transf_2"/>
    <property type="match status" value="1"/>
</dbReference>
<keyword evidence="3 11" id="KW-0812">Transmembrane</keyword>
<feature type="transmembrane region" description="Helical" evidence="11">
    <location>
        <begin position="12"/>
        <end position="32"/>
    </location>
</feature>
<keyword evidence="13" id="KW-1185">Reference proteome</keyword>
<reference evidence="14" key="1">
    <citation type="submission" date="2025-08" db="UniProtKB">
        <authorList>
            <consortium name="RefSeq"/>
        </authorList>
    </citation>
    <scope>IDENTIFICATION</scope>
    <source>
        <strain evidence="14">11010-0011.00</strain>
        <tissue evidence="14">Whole body</tissue>
    </source>
</reference>
<comment type="similarity">
    <text evidence="2 11">Belongs to the glycosyltransferase 2 family. GalNAc-T subfamily.</text>
</comment>
<evidence type="ECO:0000256" key="8">
    <source>
        <dbReference type="ARBA" id="ARBA00023136"/>
    </source>
</evidence>